<accession>A0A829Y6J4</accession>
<evidence type="ECO:0000313" key="2">
    <source>
        <dbReference type="EMBL" id="GFE78869.1"/>
    </source>
</evidence>
<organism evidence="2 3">
    <name type="scientific">Steroidobacter agaridevorans</name>
    <dbReference type="NCBI Taxonomy" id="2695856"/>
    <lineage>
        <taxon>Bacteria</taxon>
        <taxon>Pseudomonadati</taxon>
        <taxon>Pseudomonadota</taxon>
        <taxon>Gammaproteobacteria</taxon>
        <taxon>Steroidobacterales</taxon>
        <taxon>Steroidobacteraceae</taxon>
        <taxon>Steroidobacter</taxon>
    </lineage>
</organism>
<dbReference type="Proteomes" id="UP000445000">
    <property type="component" value="Unassembled WGS sequence"/>
</dbReference>
<dbReference type="RefSeq" id="WP_161810713.1">
    <property type="nucleotide sequence ID" value="NZ_BLJN01000001.1"/>
</dbReference>
<name>A0A829Y6J4_9GAMM</name>
<evidence type="ECO:0000256" key="1">
    <source>
        <dbReference type="SAM" id="Phobius"/>
    </source>
</evidence>
<feature type="transmembrane region" description="Helical" evidence="1">
    <location>
        <begin position="156"/>
        <end position="173"/>
    </location>
</feature>
<keyword evidence="1" id="KW-0812">Transmembrane</keyword>
<sequence>MITYNVFLDRTRLPAAADWARTIREAGFEVQLNAEFEPGSFSGYLPCPDDRTGFEYYLESFTTPTLEIGDAGAQAIGPRNAVASLRFSGRSSDRDAASAAAATLAAMTDGVLFDTEPGHFIAADEALAWARNERYQPIATYHRRAIRRKARLTPPIILRLLIILFLVLAIYWLRK</sequence>
<keyword evidence="3" id="KW-1185">Reference proteome</keyword>
<reference evidence="3" key="1">
    <citation type="submission" date="2020-01" db="EMBL/GenBank/DDBJ databases">
        <title>'Steroidobacter agaridevorans' sp. nov., agar-degrading bacteria isolated from rhizosphere soils.</title>
        <authorList>
            <person name="Ikenaga M."/>
            <person name="Kataoka M."/>
            <person name="Murouchi A."/>
            <person name="Katsuragi S."/>
            <person name="Sakai M."/>
        </authorList>
    </citation>
    <scope>NUCLEOTIDE SEQUENCE [LARGE SCALE GENOMIC DNA]</scope>
    <source>
        <strain evidence="3">YU21-B</strain>
    </source>
</reference>
<proteinExistence type="predicted"/>
<evidence type="ECO:0000313" key="3">
    <source>
        <dbReference type="Proteomes" id="UP000445000"/>
    </source>
</evidence>
<dbReference type="EMBL" id="BLJN01000001">
    <property type="protein sequence ID" value="GFE78869.1"/>
    <property type="molecule type" value="Genomic_DNA"/>
</dbReference>
<comment type="caution">
    <text evidence="2">The sequence shown here is derived from an EMBL/GenBank/DDBJ whole genome shotgun (WGS) entry which is preliminary data.</text>
</comment>
<keyword evidence="1" id="KW-0472">Membrane</keyword>
<keyword evidence="1" id="KW-1133">Transmembrane helix</keyword>
<gene>
    <name evidence="2" type="ORF">GCM10011487_08690</name>
</gene>
<protein>
    <submittedName>
        <fullName evidence="2">Uncharacterized protein</fullName>
    </submittedName>
</protein>
<dbReference type="AlphaFoldDB" id="A0A829Y6J4"/>